<evidence type="ECO:0000313" key="4">
    <source>
        <dbReference type="EMBL" id="OCF30710.1"/>
    </source>
</evidence>
<dbReference type="PANTHER" id="PTHR11937">
    <property type="entry name" value="ACTIN"/>
    <property type="match status" value="1"/>
</dbReference>
<name>A0A1B9GI22_9TREE</name>
<dbReference type="InterPro" id="IPR004000">
    <property type="entry name" value="Actin"/>
</dbReference>
<keyword evidence="2" id="KW-0175">Coiled coil</keyword>
<gene>
    <name evidence="4" type="ORF">I316_07676</name>
</gene>
<evidence type="ECO:0000256" key="2">
    <source>
        <dbReference type="SAM" id="Coils"/>
    </source>
</evidence>
<protein>
    <submittedName>
        <fullName evidence="4">RNA polymerase II transcription factor</fullName>
    </submittedName>
</protein>
<dbReference type="Gene3D" id="3.30.420.40">
    <property type="match status" value="3"/>
</dbReference>
<dbReference type="FunFam" id="3.30.420.40:FF:000411">
    <property type="entry name" value="RNA polymerase II transcription factor"/>
    <property type="match status" value="1"/>
</dbReference>
<sequence length="523" mass="55982">MSFLRDSQPLVVHCDSDVARAVYGIGELFSLPTVTLRACYAVPSSSSTSAEITNANPKDDGNVPMAEGAANTNANGAVEESSRLGWLVGEDLANAEKEEGFESKYEVRYPFRASKAADDWDGREFVLSHLLNLVGIKIPTNASSLLLVPPPSPPTFPLSTQALYTQLAFESLNTPLFSILPSPLASIYALGATSGLILHVGWEESYVFVVTDSVVRWECSTTIQVGEKHCQEFLERLLLEDELLDAELKAATEKSELSEEEKRKLIREVSEVLWRECTGDDVEVPLKGGKKKGAISSEPDKEDESFDVAKKLVGDNAPPANPSHKSKKQQAQAAAAAAKSAAAAAEAAAIAAASAPIDAIVINVPSLPSKEIQLGPVRHRLCEPLFNGKEAGGDTIWEGVGRALENASLSLGEKLSLWENVGVVGQVARVKSFPPALITYLAPYLLSSTDLTTDRQPSKARLLNIPEYFANFKNSTGDLAPFLGGSLVARVAFSDAQGRHCISKVDYNANGPAAIYNVTADGQ</sequence>
<dbReference type="OrthoDB" id="74201at2759"/>
<reference evidence="5" key="2">
    <citation type="submission" date="2013-12" db="EMBL/GenBank/DDBJ databases">
        <title>Evolution of pathogenesis and genome organization in the Tremellales.</title>
        <authorList>
            <person name="Cuomo C."/>
            <person name="Litvintseva A."/>
            <person name="Heitman J."/>
            <person name="Chen Y."/>
            <person name="Sun S."/>
            <person name="Springer D."/>
            <person name="Dromer F."/>
            <person name="Young S."/>
            <person name="Zeng Q."/>
            <person name="Chapman S."/>
            <person name="Gujja S."/>
            <person name="Saif S."/>
            <person name="Birren B."/>
        </authorList>
    </citation>
    <scope>NUCLEOTIDE SEQUENCE [LARGE SCALE GENOMIC DNA]</scope>
    <source>
        <strain evidence="5">BCC8398</strain>
    </source>
</reference>
<dbReference type="Gene3D" id="3.90.640.10">
    <property type="entry name" value="Actin, Chain A, domain 4"/>
    <property type="match status" value="1"/>
</dbReference>
<feature type="coiled-coil region" evidence="2">
    <location>
        <begin position="234"/>
        <end position="268"/>
    </location>
</feature>
<dbReference type="Proteomes" id="UP000092666">
    <property type="component" value="Unassembled WGS sequence"/>
</dbReference>
<comment type="similarity">
    <text evidence="1">Belongs to the actin family.</text>
</comment>
<dbReference type="EMBL" id="KI669515">
    <property type="protein sequence ID" value="OCF30710.1"/>
    <property type="molecule type" value="Genomic_DNA"/>
</dbReference>
<proteinExistence type="inferred from homology"/>
<accession>A0A1B9GI22</accession>
<dbReference type="SMART" id="SM00268">
    <property type="entry name" value="ACTIN"/>
    <property type="match status" value="1"/>
</dbReference>
<dbReference type="Pfam" id="PF00022">
    <property type="entry name" value="Actin"/>
    <property type="match status" value="1"/>
</dbReference>
<reference evidence="4 5" key="1">
    <citation type="submission" date="2013-07" db="EMBL/GenBank/DDBJ databases">
        <title>The Genome Sequence of Cryptococcus heveanensis BCC8398.</title>
        <authorList>
            <consortium name="The Broad Institute Genome Sequencing Platform"/>
            <person name="Cuomo C."/>
            <person name="Litvintseva A."/>
            <person name="Chen Y."/>
            <person name="Heitman J."/>
            <person name="Sun S."/>
            <person name="Springer D."/>
            <person name="Dromer F."/>
            <person name="Young S.K."/>
            <person name="Zeng Q."/>
            <person name="Gargeya S."/>
            <person name="Fitzgerald M."/>
            <person name="Abouelleil A."/>
            <person name="Alvarado L."/>
            <person name="Berlin A.M."/>
            <person name="Chapman S.B."/>
            <person name="Dewar J."/>
            <person name="Goldberg J."/>
            <person name="Griggs A."/>
            <person name="Gujja S."/>
            <person name="Hansen M."/>
            <person name="Howarth C."/>
            <person name="Imamovic A."/>
            <person name="Larimer J."/>
            <person name="McCowan C."/>
            <person name="Murphy C."/>
            <person name="Pearson M."/>
            <person name="Priest M."/>
            <person name="Roberts A."/>
            <person name="Saif S."/>
            <person name="Shea T."/>
            <person name="Sykes S."/>
            <person name="Wortman J."/>
            <person name="Nusbaum C."/>
            <person name="Birren B."/>
        </authorList>
    </citation>
    <scope>NUCLEOTIDE SEQUENCE [LARGE SCALE GENOMIC DNA]</scope>
    <source>
        <strain evidence="4 5">BCC8398</strain>
    </source>
</reference>
<feature type="region of interest" description="Disordered" evidence="3">
    <location>
        <begin position="312"/>
        <end position="331"/>
    </location>
</feature>
<feature type="region of interest" description="Disordered" evidence="3">
    <location>
        <begin position="48"/>
        <end position="77"/>
    </location>
</feature>
<dbReference type="SUPFAM" id="SSF53067">
    <property type="entry name" value="Actin-like ATPase domain"/>
    <property type="match status" value="2"/>
</dbReference>
<evidence type="ECO:0000256" key="3">
    <source>
        <dbReference type="SAM" id="MobiDB-lite"/>
    </source>
</evidence>
<dbReference type="InterPro" id="IPR043129">
    <property type="entry name" value="ATPase_NBD"/>
</dbReference>
<evidence type="ECO:0000256" key="1">
    <source>
        <dbReference type="RuleBase" id="RU000487"/>
    </source>
</evidence>
<dbReference type="STRING" id="1296120.A0A1B9GI22"/>
<dbReference type="AlphaFoldDB" id="A0A1B9GI22"/>
<organism evidence="4 5">
    <name type="scientific">Kwoniella heveanensis BCC8398</name>
    <dbReference type="NCBI Taxonomy" id="1296120"/>
    <lineage>
        <taxon>Eukaryota</taxon>
        <taxon>Fungi</taxon>
        <taxon>Dikarya</taxon>
        <taxon>Basidiomycota</taxon>
        <taxon>Agaricomycotina</taxon>
        <taxon>Tremellomycetes</taxon>
        <taxon>Tremellales</taxon>
        <taxon>Cryptococcaceae</taxon>
        <taxon>Kwoniella</taxon>
    </lineage>
</organism>
<evidence type="ECO:0000313" key="5">
    <source>
        <dbReference type="Proteomes" id="UP000092666"/>
    </source>
</evidence>
<keyword evidence="5" id="KW-1185">Reference proteome</keyword>
<feature type="compositionally biased region" description="Low complexity" evidence="3">
    <location>
        <begin position="66"/>
        <end position="77"/>
    </location>
</feature>